<comment type="similarity">
    <text evidence="1">Belongs to the carbohydrate kinase PfkB family.</text>
</comment>
<dbReference type="Pfam" id="PF00294">
    <property type="entry name" value="PfkB"/>
    <property type="match status" value="1"/>
</dbReference>
<dbReference type="RefSeq" id="WP_277358247.1">
    <property type="nucleotide sequence ID" value="NZ_JAROKN010000015.1"/>
</dbReference>
<dbReference type="GO" id="GO:0016301">
    <property type="term" value="F:kinase activity"/>
    <property type="evidence" value="ECO:0007669"/>
    <property type="project" value="UniProtKB-KW"/>
</dbReference>
<reference evidence="8 9" key="1">
    <citation type="journal article" date="2023" name="Int. J. Syst. Evol. Microbiol.">
        <title>Arthrobacter vasquezii sp. nov., isolated from a soil sample from Union Glacier, Antarctica.</title>
        <authorList>
            <person name="Valenzuela-Ibaceta F."/>
            <person name="Carrasco V."/>
            <person name="Lagos-Moraga S."/>
            <person name="Dietz-Vargas C."/>
            <person name="Navarro C.A."/>
            <person name="Perez-Donoso J.M."/>
        </authorList>
    </citation>
    <scope>NUCLEOTIDE SEQUENCE [LARGE SCALE GENOMIC DNA]</scope>
    <source>
        <strain evidence="8 9">EH-1B-1</strain>
    </source>
</reference>
<name>A0ABT6CVX8_9MICC</name>
<sequence>MRTVQYTGDDPKPNVDVVVVGEALVDIVVSPRGTAEHPGGSPANVAYGLGRLGVDTALFTSIGEDHHAAAIEKHLRSAGVDLLPGSKGSGGTATATAMLASDGSAQYDFDIRWDLPRIAPAALPKILHTGSIATFLAPGATVVRELLAQAHERCVVTYDPNIRPALLGSQFEAKTIFEELVPLTEVVKLSDEDALWLYPHLSMEDISNRILDLGAGLVAVTMGADGSLLTTRGTQVFVPSVKSAVVDTIGAGDSYMSALIYGLLLRGADGLAPSVLESLGRMASKAAAITVRRPGAHPPTSEELHEELPEHQPVAPRSPV</sequence>
<evidence type="ECO:0000256" key="5">
    <source>
        <dbReference type="ARBA" id="ARBA00022840"/>
    </source>
</evidence>
<dbReference type="PROSITE" id="PS00584">
    <property type="entry name" value="PFKB_KINASES_2"/>
    <property type="match status" value="1"/>
</dbReference>
<dbReference type="Proteomes" id="UP001220456">
    <property type="component" value="Unassembled WGS sequence"/>
</dbReference>
<evidence type="ECO:0000259" key="7">
    <source>
        <dbReference type="Pfam" id="PF00294"/>
    </source>
</evidence>
<dbReference type="InterPro" id="IPR002173">
    <property type="entry name" value="Carboh/pur_kinase_PfkB_CS"/>
</dbReference>
<keyword evidence="4 8" id="KW-0418">Kinase</keyword>
<dbReference type="InterPro" id="IPR029056">
    <property type="entry name" value="Ribokinase-like"/>
</dbReference>
<keyword evidence="3" id="KW-0547">Nucleotide-binding</keyword>
<feature type="region of interest" description="Disordered" evidence="6">
    <location>
        <begin position="293"/>
        <end position="320"/>
    </location>
</feature>
<feature type="compositionally biased region" description="Basic and acidic residues" evidence="6">
    <location>
        <begin position="300"/>
        <end position="310"/>
    </location>
</feature>
<dbReference type="CDD" id="cd01167">
    <property type="entry name" value="bac_FRK"/>
    <property type="match status" value="1"/>
</dbReference>
<gene>
    <name evidence="8" type="ORF">P4U43_07980</name>
</gene>
<dbReference type="PANTHER" id="PTHR43085">
    <property type="entry name" value="HEXOKINASE FAMILY MEMBER"/>
    <property type="match status" value="1"/>
</dbReference>
<dbReference type="PANTHER" id="PTHR43085:SF1">
    <property type="entry name" value="PSEUDOURIDINE KINASE-RELATED"/>
    <property type="match status" value="1"/>
</dbReference>
<organism evidence="8 9">
    <name type="scientific">Arthrobacter vasquezii</name>
    <dbReference type="NCBI Taxonomy" id="2977629"/>
    <lineage>
        <taxon>Bacteria</taxon>
        <taxon>Bacillati</taxon>
        <taxon>Actinomycetota</taxon>
        <taxon>Actinomycetes</taxon>
        <taxon>Micrococcales</taxon>
        <taxon>Micrococcaceae</taxon>
        <taxon>Arthrobacter</taxon>
    </lineage>
</organism>
<dbReference type="InterPro" id="IPR050306">
    <property type="entry name" value="PfkB_Carbo_kinase"/>
</dbReference>
<keyword evidence="9" id="KW-1185">Reference proteome</keyword>
<evidence type="ECO:0000256" key="1">
    <source>
        <dbReference type="ARBA" id="ARBA00010688"/>
    </source>
</evidence>
<proteinExistence type="inferred from homology"/>
<dbReference type="EMBL" id="JAROKN010000015">
    <property type="protein sequence ID" value="MDF9277725.1"/>
    <property type="molecule type" value="Genomic_DNA"/>
</dbReference>
<evidence type="ECO:0000256" key="4">
    <source>
        <dbReference type="ARBA" id="ARBA00022777"/>
    </source>
</evidence>
<dbReference type="InterPro" id="IPR011611">
    <property type="entry name" value="PfkB_dom"/>
</dbReference>
<comment type="caution">
    <text evidence="8">The sequence shown here is derived from an EMBL/GenBank/DDBJ whole genome shotgun (WGS) entry which is preliminary data.</text>
</comment>
<feature type="domain" description="Carbohydrate kinase PfkB" evidence="7">
    <location>
        <begin position="17"/>
        <end position="299"/>
    </location>
</feature>
<evidence type="ECO:0000256" key="6">
    <source>
        <dbReference type="SAM" id="MobiDB-lite"/>
    </source>
</evidence>
<dbReference type="Gene3D" id="3.40.1190.20">
    <property type="match status" value="1"/>
</dbReference>
<evidence type="ECO:0000256" key="3">
    <source>
        <dbReference type="ARBA" id="ARBA00022741"/>
    </source>
</evidence>
<dbReference type="PROSITE" id="PS00583">
    <property type="entry name" value="PFKB_KINASES_1"/>
    <property type="match status" value="1"/>
</dbReference>
<keyword evidence="5" id="KW-0067">ATP-binding</keyword>
<protein>
    <submittedName>
        <fullName evidence="8">Carbohydrate kinase</fullName>
    </submittedName>
</protein>
<evidence type="ECO:0000313" key="9">
    <source>
        <dbReference type="Proteomes" id="UP001220456"/>
    </source>
</evidence>
<keyword evidence="2" id="KW-0808">Transferase</keyword>
<evidence type="ECO:0000256" key="2">
    <source>
        <dbReference type="ARBA" id="ARBA00022679"/>
    </source>
</evidence>
<evidence type="ECO:0000313" key="8">
    <source>
        <dbReference type="EMBL" id="MDF9277725.1"/>
    </source>
</evidence>
<dbReference type="SUPFAM" id="SSF53613">
    <property type="entry name" value="Ribokinase-like"/>
    <property type="match status" value="1"/>
</dbReference>
<accession>A0ABT6CVX8</accession>